<sequence length="121" mass="13628">MIRRHLFCNNQSSQQPLTRHLCLGIILFLQLSDPLSSQTLAPFIPQVSKVPLLERESDHNWNFVKLIRDIGVTHGDESQVGHYVGILVGMFSPFLLLCPSLIFPQAIIILCSSCINYFSSC</sequence>
<feature type="transmembrane region" description="Helical" evidence="1">
    <location>
        <begin position="94"/>
        <end position="118"/>
    </location>
</feature>
<keyword evidence="1" id="KW-1133">Transmembrane helix</keyword>
<dbReference type="STRING" id="930992.A0A0C9ZY12"/>
<dbReference type="AlphaFoldDB" id="A0A0C9ZY12"/>
<reference evidence="2 3" key="1">
    <citation type="submission" date="2014-04" db="EMBL/GenBank/DDBJ databases">
        <authorList>
            <consortium name="DOE Joint Genome Institute"/>
            <person name="Kuo A."/>
            <person name="Ruytinx J."/>
            <person name="Rineau F."/>
            <person name="Colpaert J."/>
            <person name="Kohler A."/>
            <person name="Nagy L.G."/>
            <person name="Floudas D."/>
            <person name="Copeland A."/>
            <person name="Barry K.W."/>
            <person name="Cichocki N."/>
            <person name="Veneault-Fourrey C."/>
            <person name="LaButti K."/>
            <person name="Lindquist E.A."/>
            <person name="Lipzen A."/>
            <person name="Lundell T."/>
            <person name="Morin E."/>
            <person name="Murat C."/>
            <person name="Sun H."/>
            <person name="Tunlid A."/>
            <person name="Henrissat B."/>
            <person name="Grigoriev I.V."/>
            <person name="Hibbett D.S."/>
            <person name="Martin F."/>
            <person name="Nordberg H.P."/>
            <person name="Cantor M.N."/>
            <person name="Hua S.X."/>
        </authorList>
    </citation>
    <scope>NUCLEOTIDE SEQUENCE [LARGE SCALE GENOMIC DNA]</scope>
    <source>
        <strain evidence="2 3">UH-Slu-Lm8-n1</strain>
    </source>
</reference>
<proteinExistence type="predicted"/>
<keyword evidence="1" id="KW-0812">Transmembrane</keyword>
<dbReference type="HOGENOM" id="CLU_2039628_0_0_1"/>
<reference evidence="3" key="2">
    <citation type="submission" date="2015-01" db="EMBL/GenBank/DDBJ databases">
        <title>Evolutionary Origins and Diversification of the Mycorrhizal Mutualists.</title>
        <authorList>
            <consortium name="DOE Joint Genome Institute"/>
            <consortium name="Mycorrhizal Genomics Consortium"/>
            <person name="Kohler A."/>
            <person name="Kuo A."/>
            <person name="Nagy L.G."/>
            <person name="Floudas D."/>
            <person name="Copeland A."/>
            <person name="Barry K.W."/>
            <person name="Cichocki N."/>
            <person name="Veneault-Fourrey C."/>
            <person name="LaButti K."/>
            <person name="Lindquist E.A."/>
            <person name="Lipzen A."/>
            <person name="Lundell T."/>
            <person name="Morin E."/>
            <person name="Murat C."/>
            <person name="Riley R."/>
            <person name="Ohm R."/>
            <person name="Sun H."/>
            <person name="Tunlid A."/>
            <person name="Henrissat B."/>
            <person name="Grigoriev I.V."/>
            <person name="Hibbett D.S."/>
            <person name="Martin F."/>
        </authorList>
    </citation>
    <scope>NUCLEOTIDE SEQUENCE [LARGE SCALE GENOMIC DNA]</scope>
    <source>
        <strain evidence="3">UH-Slu-Lm8-n1</strain>
    </source>
</reference>
<dbReference type="EMBL" id="KN835764">
    <property type="protein sequence ID" value="KIK34366.1"/>
    <property type="molecule type" value="Genomic_DNA"/>
</dbReference>
<keyword evidence="3" id="KW-1185">Reference proteome</keyword>
<accession>A0A0C9ZY12</accession>
<gene>
    <name evidence="2" type="ORF">CY34DRAFT_646822</name>
</gene>
<protein>
    <submittedName>
        <fullName evidence="2">Uncharacterized protein</fullName>
    </submittedName>
</protein>
<evidence type="ECO:0000313" key="2">
    <source>
        <dbReference type="EMBL" id="KIK34366.1"/>
    </source>
</evidence>
<keyword evidence="1" id="KW-0472">Membrane</keyword>
<dbReference type="Proteomes" id="UP000054485">
    <property type="component" value="Unassembled WGS sequence"/>
</dbReference>
<evidence type="ECO:0000256" key="1">
    <source>
        <dbReference type="SAM" id="Phobius"/>
    </source>
</evidence>
<dbReference type="InParanoid" id="A0A0C9ZY12"/>
<dbReference type="OrthoDB" id="2681111at2759"/>
<evidence type="ECO:0000313" key="3">
    <source>
        <dbReference type="Proteomes" id="UP000054485"/>
    </source>
</evidence>
<name>A0A0C9ZY12_9AGAM</name>
<organism evidence="2 3">
    <name type="scientific">Suillus luteus UH-Slu-Lm8-n1</name>
    <dbReference type="NCBI Taxonomy" id="930992"/>
    <lineage>
        <taxon>Eukaryota</taxon>
        <taxon>Fungi</taxon>
        <taxon>Dikarya</taxon>
        <taxon>Basidiomycota</taxon>
        <taxon>Agaricomycotina</taxon>
        <taxon>Agaricomycetes</taxon>
        <taxon>Agaricomycetidae</taxon>
        <taxon>Boletales</taxon>
        <taxon>Suillineae</taxon>
        <taxon>Suillaceae</taxon>
        <taxon>Suillus</taxon>
    </lineage>
</organism>